<evidence type="ECO:0000313" key="2">
    <source>
        <dbReference type="EMBL" id="AGH40346.1"/>
    </source>
</evidence>
<dbReference type="HOGENOM" id="CLU_3004970_0_0_11"/>
<proteinExistence type="predicted"/>
<dbReference type="PATRIC" id="fig|1254439.12.peg.76"/>
<dbReference type="Proteomes" id="UP000011835">
    <property type="component" value="Chromosome"/>
</dbReference>
<feature type="compositionally biased region" description="Basic and acidic residues" evidence="1">
    <location>
        <begin position="46"/>
        <end position="56"/>
    </location>
</feature>
<organism evidence="2 3">
    <name type="scientific">Bifidobacterium thermophilum RBL67</name>
    <dbReference type="NCBI Taxonomy" id="1254439"/>
    <lineage>
        <taxon>Bacteria</taxon>
        <taxon>Bacillati</taxon>
        <taxon>Actinomycetota</taxon>
        <taxon>Actinomycetes</taxon>
        <taxon>Bifidobacteriales</taxon>
        <taxon>Bifidobacteriaceae</taxon>
        <taxon>Bifidobacterium</taxon>
    </lineage>
</organism>
<reference evidence="2 3" key="1">
    <citation type="journal article" date="2013" name="Genome Announc.">
        <title>Complete Genome Sequence of the Probiotic Bifidobacterium thermophilum Strain RBL67.</title>
        <authorList>
            <person name="Jans C."/>
            <person name="Lacroix C."/>
            <person name="Follador R."/>
            <person name="Stevens M.J."/>
        </authorList>
    </citation>
    <scope>NUCLEOTIDE SEQUENCE [LARGE SCALE GENOMIC DNA]</scope>
    <source>
        <strain evidence="2 3">RBL67</strain>
    </source>
</reference>
<dbReference type="KEGG" id="btp:D805_0079"/>
<gene>
    <name evidence="2" type="ORF">D805_0079</name>
</gene>
<accession>M4RA44</accession>
<feature type="region of interest" description="Disordered" evidence="1">
    <location>
        <begin position="1"/>
        <end position="56"/>
    </location>
</feature>
<keyword evidence="3" id="KW-1185">Reference proteome</keyword>
<evidence type="ECO:0000313" key="3">
    <source>
        <dbReference type="Proteomes" id="UP000011835"/>
    </source>
</evidence>
<evidence type="ECO:0000256" key="1">
    <source>
        <dbReference type="SAM" id="MobiDB-lite"/>
    </source>
</evidence>
<name>M4RA44_9BIFI</name>
<protein>
    <submittedName>
        <fullName evidence="2">Uncharacterized protein</fullName>
    </submittedName>
</protein>
<dbReference type="AlphaFoldDB" id="M4RA44"/>
<dbReference type="EMBL" id="CP004346">
    <property type="protein sequence ID" value="AGH40346.1"/>
    <property type="molecule type" value="Genomic_DNA"/>
</dbReference>
<sequence>MLVNHAFQPNATSVIAEDVRAPRDQPIAPRAERMRKGNPNPVHRRVCPDQKRQPRP</sequence>